<accession>A0A0G4G173</accession>
<sequence length="189" mass="20111">MIGVPRKGCLLARVPRFDKTHERRSGQQTKRSHFFRLMPAADEKVPPPGGLGAAEAVVPPTAQALAKLNKAAMPTTGKDEVKTMSAEIFLKTLSTLMMVIQDVVQRQAAGKGTLFGRTITPTGVLQDEVAAVAAVTSLPVKKNKITDKDCILEKCPGAGAVVGPGADAVFEGCVFRRAEASSREKNSVW</sequence>
<dbReference type="VEuPathDB" id="CryptoDB:Cvel_4045"/>
<dbReference type="EMBL" id="CDMZ01000806">
    <property type="protein sequence ID" value="CEM21818.1"/>
    <property type="molecule type" value="Genomic_DNA"/>
</dbReference>
<evidence type="ECO:0000313" key="1">
    <source>
        <dbReference type="EMBL" id="CEM21818.1"/>
    </source>
</evidence>
<proteinExistence type="predicted"/>
<reference evidence="1" key="1">
    <citation type="submission" date="2014-11" db="EMBL/GenBank/DDBJ databases">
        <authorList>
            <person name="Otto D Thomas"/>
            <person name="Naeem Raeece"/>
        </authorList>
    </citation>
    <scope>NUCLEOTIDE SEQUENCE</scope>
</reference>
<gene>
    <name evidence="1" type="ORF">Cvel_4045</name>
</gene>
<dbReference type="AlphaFoldDB" id="A0A0G4G173"/>
<name>A0A0G4G173_9ALVE</name>
<organism evidence="1">
    <name type="scientific">Chromera velia CCMP2878</name>
    <dbReference type="NCBI Taxonomy" id="1169474"/>
    <lineage>
        <taxon>Eukaryota</taxon>
        <taxon>Sar</taxon>
        <taxon>Alveolata</taxon>
        <taxon>Colpodellida</taxon>
        <taxon>Chromeraceae</taxon>
        <taxon>Chromera</taxon>
    </lineage>
</organism>
<protein>
    <submittedName>
        <fullName evidence="1">Uncharacterized protein</fullName>
    </submittedName>
</protein>